<dbReference type="Gene3D" id="3.30.160.60">
    <property type="entry name" value="Classic Zinc Finger"/>
    <property type="match status" value="1"/>
</dbReference>
<proteinExistence type="predicted"/>
<dbReference type="PROSITE" id="PS00028">
    <property type="entry name" value="ZINC_FINGER_C2H2_1"/>
    <property type="match status" value="1"/>
</dbReference>
<evidence type="ECO:0000256" key="1">
    <source>
        <dbReference type="PROSITE-ProRule" id="PRU00042"/>
    </source>
</evidence>
<accession>A0ABR3JPD4</accession>
<dbReference type="SMART" id="SM00355">
    <property type="entry name" value="ZnF_C2H2"/>
    <property type="match status" value="1"/>
</dbReference>
<evidence type="ECO:0000259" key="3">
    <source>
        <dbReference type="PROSITE" id="PS50157"/>
    </source>
</evidence>
<feature type="compositionally biased region" description="Basic and acidic residues" evidence="2">
    <location>
        <begin position="76"/>
        <end position="87"/>
    </location>
</feature>
<feature type="compositionally biased region" description="Low complexity" evidence="2">
    <location>
        <begin position="52"/>
        <end position="61"/>
    </location>
</feature>
<dbReference type="PROSITE" id="PS50157">
    <property type="entry name" value="ZINC_FINGER_C2H2_2"/>
    <property type="match status" value="1"/>
</dbReference>
<feature type="domain" description="C2H2-type" evidence="3">
    <location>
        <begin position="10"/>
        <end position="39"/>
    </location>
</feature>
<evidence type="ECO:0000313" key="5">
    <source>
        <dbReference type="Proteomes" id="UP001556367"/>
    </source>
</evidence>
<dbReference type="InterPro" id="IPR013087">
    <property type="entry name" value="Znf_C2H2_type"/>
</dbReference>
<dbReference type="InterPro" id="IPR041078">
    <property type="entry name" value="Plavaka"/>
</dbReference>
<feature type="region of interest" description="Disordered" evidence="2">
    <location>
        <begin position="30"/>
        <end position="96"/>
    </location>
</feature>
<evidence type="ECO:0000313" key="4">
    <source>
        <dbReference type="EMBL" id="KAL0957322.1"/>
    </source>
</evidence>
<organism evidence="4 5">
    <name type="scientific">Hohenbuehelia grisea</name>
    <dbReference type="NCBI Taxonomy" id="104357"/>
    <lineage>
        <taxon>Eukaryota</taxon>
        <taxon>Fungi</taxon>
        <taxon>Dikarya</taxon>
        <taxon>Basidiomycota</taxon>
        <taxon>Agaricomycotina</taxon>
        <taxon>Agaricomycetes</taxon>
        <taxon>Agaricomycetidae</taxon>
        <taxon>Agaricales</taxon>
        <taxon>Pleurotineae</taxon>
        <taxon>Pleurotaceae</taxon>
        <taxon>Hohenbuehelia</taxon>
    </lineage>
</organism>
<keyword evidence="1" id="KW-0479">Metal-binding</keyword>
<evidence type="ECO:0000256" key="2">
    <source>
        <dbReference type="SAM" id="MobiDB-lite"/>
    </source>
</evidence>
<comment type="caution">
    <text evidence="4">The sequence shown here is derived from an EMBL/GenBank/DDBJ whole genome shotgun (WGS) entry which is preliminary data.</text>
</comment>
<name>A0ABR3JPD4_9AGAR</name>
<dbReference type="EMBL" id="JASNQZ010000005">
    <property type="protein sequence ID" value="KAL0957322.1"/>
    <property type="molecule type" value="Genomic_DNA"/>
</dbReference>
<keyword evidence="1" id="KW-0862">Zinc</keyword>
<dbReference type="Proteomes" id="UP001556367">
    <property type="component" value="Unassembled WGS sequence"/>
</dbReference>
<gene>
    <name evidence="4" type="ORF">HGRIS_001130</name>
</gene>
<protein>
    <recommendedName>
        <fullName evidence="3">C2H2-type domain-containing protein</fullName>
    </recommendedName>
</protein>
<dbReference type="Pfam" id="PF18759">
    <property type="entry name" value="Plavaka"/>
    <property type="match status" value="1"/>
</dbReference>
<reference evidence="5" key="1">
    <citation type="submission" date="2024-06" db="EMBL/GenBank/DDBJ databases">
        <title>Multi-omics analyses provide insights into the biosynthesis of the anticancer antibiotic pleurotin in Hohenbuehelia grisea.</title>
        <authorList>
            <person name="Weaver J.A."/>
            <person name="Alberti F."/>
        </authorList>
    </citation>
    <scope>NUCLEOTIDE SEQUENCE [LARGE SCALE GENOMIC DNA]</scope>
    <source>
        <strain evidence="5">T-177</strain>
    </source>
</reference>
<keyword evidence="5" id="KW-1185">Reference proteome</keyword>
<keyword evidence="1" id="KW-0863">Zinc-finger</keyword>
<sequence length="955" mass="109235">MLNFNIFRHHCCPFPGCTKACRSQSALTKHVRTHGNPNRVPQRSYPHPDNTSDSLLLSNSSHLEDTFEEPPFADEPPEHLNDAEDHPIPPAEPPHAARKIYHPFLTGQPCNVNGQPLAVGTPPPPRDTRPANDWSPFADQAEFHLADLLFRKVEMSAANQTELFEIMNILLARHGDQSPFETPKEMYDTIDSITLSDVPWQCFHSTFGDDLGPDAPSWKRQPLEIWYRDPDAVLENMIANTDFQGEFDYQPYVQLDESGKRCWTDFMSGNFAWRQSDKIHEENSQQNNGAMYCSIITGSDKTTVSVATGHVEYHPAYISIGNVRNNVRRAHRNAVVPFIFFAIPKSERKYDNDPEFRKFKRQLIHKCYSHVFQTVKASMSTPVVRRCPDGHFRRVIFDLGPVLADYPEQVMLAGVVQGWCIKCTALPSNLDHYEDTLLRGRDYTDNLVDTFDPGTLWDEFGIDCDIVPFTNDFPRADIHELLAPDLLHQLIKGTFKDHLVTWVHQYLIVEHGKTQAEVIMDEIDRRIAAIPLFPQLRRFPDGRRFKQWTGDDSKALMKVDLPCLVDYVPSEILKTFSTFLDFCYLARRTSFNEDTVTNLRTRLQAFHHFREVFRTSGVRPKGFALPRQHAMSHYPDLIPEFGAPYGLCTSITESRHITAVKKPWRRSNRFNALGQMLVTNQRLDKLAALHTDFVAHGMLLPTHNIPQADEDYDEGPIDDSAVVTGSVVLAQRRARGYPSDLAALAVRIKLPQLAIMTQRFLWDQLNPHSPYSAEEVPAFALPNIRSPISVFHSAVATYYAPSDIAGLHGMLRERLRCTPSWRGKGPRRDCAFVVEDDAQPGMLGLSVVWLRLLFSFKHDNKRFECALVEWFNRVAQQPDGELGLWVAEPDMRGHRKRAPYLSVVHLDCLLRAAHLIPVFGRKPLPRTFKYQHSLGAFQAFYVNKYIDYHTFELLM</sequence>